<accession>A0ABT6ZKL6</accession>
<feature type="compositionally biased region" description="Low complexity" evidence="1">
    <location>
        <begin position="122"/>
        <end position="131"/>
    </location>
</feature>
<dbReference type="Proteomes" id="UP001431693">
    <property type="component" value="Unassembled WGS sequence"/>
</dbReference>
<evidence type="ECO:0000313" key="3">
    <source>
        <dbReference type="EMBL" id="MDJ1129417.1"/>
    </source>
</evidence>
<feature type="transmembrane region" description="Helical" evidence="2">
    <location>
        <begin position="79"/>
        <end position="98"/>
    </location>
</feature>
<name>A0ABT6ZKL6_9ACTN</name>
<feature type="transmembrane region" description="Helical" evidence="2">
    <location>
        <begin position="19"/>
        <end position="40"/>
    </location>
</feature>
<evidence type="ECO:0000313" key="4">
    <source>
        <dbReference type="Proteomes" id="UP001431693"/>
    </source>
</evidence>
<keyword evidence="2" id="KW-1133">Transmembrane helix</keyword>
<reference evidence="3" key="1">
    <citation type="submission" date="2023-05" db="EMBL/GenBank/DDBJ databases">
        <title>[olsenella] sp. nov., isolated from a pig farm feces dump.</title>
        <authorList>
            <person name="Chang Y.-H."/>
        </authorList>
    </citation>
    <scope>NUCLEOTIDE SEQUENCE</scope>
    <source>
        <strain evidence="3">YH-ols2217</strain>
    </source>
</reference>
<keyword evidence="4" id="KW-1185">Reference proteome</keyword>
<comment type="caution">
    <text evidence="3">The sequence shown here is derived from an EMBL/GenBank/DDBJ whole genome shotgun (WGS) entry which is preliminary data.</text>
</comment>
<protein>
    <submittedName>
        <fullName evidence="3">Uncharacterized protein</fullName>
    </submittedName>
</protein>
<feature type="transmembrane region" description="Helical" evidence="2">
    <location>
        <begin position="52"/>
        <end position="73"/>
    </location>
</feature>
<dbReference type="RefSeq" id="WP_283714063.1">
    <property type="nucleotide sequence ID" value="NZ_JASJEW010000010.1"/>
</dbReference>
<gene>
    <name evidence="3" type="ORF">QJ043_04905</name>
</gene>
<dbReference type="EMBL" id="JASJEX010000002">
    <property type="protein sequence ID" value="MDJ1129417.1"/>
    <property type="molecule type" value="Genomic_DNA"/>
</dbReference>
<organism evidence="3 4">
    <name type="scientific">Kribbibacterium absianum</name>
    <dbReference type="NCBI Taxonomy" id="3044210"/>
    <lineage>
        <taxon>Bacteria</taxon>
        <taxon>Bacillati</taxon>
        <taxon>Actinomycetota</taxon>
        <taxon>Coriobacteriia</taxon>
        <taxon>Coriobacteriales</taxon>
        <taxon>Kribbibacteriaceae</taxon>
        <taxon>Kribbibacterium</taxon>
    </lineage>
</organism>
<proteinExistence type="predicted"/>
<keyword evidence="2" id="KW-0472">Membrane</keyword>
<feature type="region of interest" description="Disordered" evidence="1">
    <location>
        <begin position="117"/>
        <end position="165"/>
    </location>
</feature>
<sequence>MDTEATTDVATAGLSDAGFAWAVVGLLLALFGIIIGFHIGDEWGQKAPDKRTYWKYNGIAYAVGIGASLLVWLTGWVTLAFLTVGMLGGAIAGLKMGYGASVGPWKAHDRFFNRSNKRAAAKSKAAAEKSATGGWARRKPAGEPETDEPELMSVADPGDRKGRGR</sequence>
<keyword evidence="2" id="KW-0812">Transmembrane</keyword>
<evidence type="ECO:0000256" key="1">
    <source>
        <dbReference type="SAM" id="MobiDB-lite"/>
    </source>
</evidence>
<evidence type="ECO:0000256" key="2">
    <source>
        <dbReference type="SAM" id="Phobius"/>
    </source>
</evidence>